<sequence length="913" mass="99236">MEKRVAFVKEWRVKKCLEPHRHPESASNPGENLFNSNRRPPGVEPRTTRVRTTSHLCARIRLGTGELHEVSEAECDWRPIGGPVISARASSASACGDPQVILRFSQTEEEEEECTRCQRNTPLFISENLRERRQLGPPWTPVPFTGNSLDSASTRPTPTPLPYPIDIDYTGFKPRFRHRLRRGKHNKLAQTHAVLTPALADAICHGGEIRGPRAFVCVRIRGRGAPFALTLPSSSRPPSIALHLAFAFPSSLLPFLCALRAPPVCCVPPNGVYADAAPHNAPSLGPTCRARARRCYHLEAAAPSRSSYELHAVGVGVVSSPKFTASPPSEEDVLRARARSTAIIDARFFGDLMRGRASGVDGVEGLWTAWNDVHGMYSLRASVGGCGRVVCGRECECECEYGLDQMRPRWSTCGVRGGWVWGWRHVRVGDVHELRTRCAGWLDLGGVDAAVTLVDAVAFPETKLASGSEVDVGGGPDVHASMARGGVGVGRAQMTRVPTRDVSRGFLLVPGGVGGTSGMGTALEREWGVCGDAVCDDVFRFAGAEVVVLALLYRLPSPRVPVCGQRGHVVVSCVSRYNPADGASGTTGTYNRRTARTRMRAGAIHMFDVGGQRSERKKWIHWFESVLLGGEGFEEKFGASCKRAGTRNLGLYIVRVPNECWWERHGMAVYAARSALCFRASGGGGPRLRRGRWALGVGCVEQKQEQTRDGVAAIGGVATQAVSRDAEDTSATILLAGWRTMLGWSWTWRSTLARDGVDDLSGSCWTSHDAATAVVGRWVGTATDRLTDFGVRTKSSYLSNLLQISLIPRPALPPHTLVVSGWEWVQSESGISGSVTSIIFCTALSENDQVLEEERRVFPFAISFCWRSLLESWLVFVPSGNVNNQAEGRPGVYRDQRVVATCGACADTITAGM</sequence>
<feature type="compositionally biased region" description="Polar residues" evidence="1">
    <location>
        <begin position="25"/>
        <end position="38"/>
    </location>
</feature>
<reference evidence="2" key="1">
    <citation type="submission" date="2023-03" db="EMBL/GenBank/DDBJ databases">
        <title>Massive genome expansion in bonnet fungi (Mycena s.s.) driven by repeated elements and novel gene families across ecological guilds.</title>
        <authorList>
            <consortium name="Lawrence Berkeley National Laboratory"/>
            <person name="Harder C.B."/>
            <person name="Miyauchi S."/>
            <person name="Viragh M."/>
            <person name="Kuo A."/>
            <person name="Thoen E."/>
            <person name="Andreopoulos B."/>
            <person name="Lu D."/>
            <person name="Skrede I."/>
            <person name="Drula E."/>
            <person name="Henrissat B."/>
            <person name="Morin E."/>
            <person name="Kohler A."/>
            <person name="Barry K."/>
            <person name="LaButti K."/>
            <person name="Morin E."/>
            <person name="Salamov A."/>
            <person name="Lipzen A."/>
            <person name="Mereny Z."/>
            <person name="Hegedus B."/>
            <person name="Baldrian P."/>
            <person name="Stursova M."/>
            <person name="Weitz H."/>
            <person name="Taylor A."/>
            <person name="Grigoriev I.V."/>
            <person name="Nagy L.G."/>
            <person name="Martin F."/>
            <person name="Kauserud H."/>
        </authorList>
    </citation>
    <scope>NUCLEOTIDE SEQUENCE</scope>
    <source>
        <strain evidence="2">CBHHK182m</strain>
    </source>
</reference>
<proteinExistence type="predicted"/>
<accession>A0AAD7MM78</accession>
<dbReference type="Gene3D" id="3.40.50.300">
    <property type="entry name" value="P-loop containing nucleotide triphosphate hydrolases"/>
    <property type="match status" value="1"/>
</dbReference>
<feature type="region of interest" description="Disordered" evidence="1">
    <location>
        <begin position="135"/>
        <end position="160"/>
    </location>
</feature>
<dbReference type="Proteomes" id="UP001215598">
    <property type="component" value="Unassembled WGS sequence"/>
</dbReference>
<organism evidence="2 3">
    <name type="scientific">Mycena metata</name>
    <dbReference type="NCBI Taxonomy" id="1033252"/>
    <lineage>
        <taxon>Eukaryota</taxon>
        <taxon>Fungi</taxon>
        <taxon>Dikarya</taxon>
        <taxon>Basidiomycota</taxon>
        <taxon>Agaricomycotina</taxon>
        <taxon>Agaricomycetes</taxon>
        <taxon>Agaricomycetidae</taxon>
        <taxon>Agaricales</taxon>
        <taxon>Marasmiineae</taxon>
        <taxon>Mycenaceae</taxon>
        <taxon>Mycena</taxon>
    </lineage>
</organism>
<feature type="compositionally biased region" description="Polar residues" evidence="1">
    <location>
        <begin position="145"/>
        <end position="156"/>
    </location>
</feature>
<gene>
    <name evidence="2" type="ORF">B0H16DRAFT_1473013</name>
</gene>
<comment type="caution">
    <text evidence="2">The sequence shown here is derived from an EMBL/GenBank/DDBJ whole genome shotgun (WGS) entry which is preliminary data.</text>
</comment>
<evidence type="ECO:0000313" key="2">
    <source>
        <dbReference type="EMBL" id="KAJ7723169.1"/>
    </source>
</evidence>
<evidence type="ECO:0000313" key="3">
    <source>
        <dbReference type="Proteomes" id="UP001215598"/>
    </source>
</evidence>
<dbReference type="EMBL" id="JARKIB010000213">
    <property type="protein sequence ID" value="KAJ7723169.1"/>
    <property type="molecule type" value="Genomic_DNA"/>
</dbReference>
<evidence type="ECO:0000256" key="1">
    <source>
        <dbReference type="SAM" id="MobiDB-lite"/>
    </source>
</evidence>
<dbReference type="InterPro" id="IPR027417">
    <property type="entry name" value="P-loop_NTPase"/>
</dbReference>
<protein>
    <submittedName>
        <fullName evidence="2">Uncharacterized protein</fullName>
    </submittedName>
</protein>
<feature type="region of interest" description="Disordered" evidence="1">
    <location>
        <begin position="19"/>
        <end position="50"/>
    </location>
</feature>
<dbReference type="AlphaFoldDB" id="A0AAD7MM78"/>
<name>A0AAD7MM78_9AGAR</name>
<keyword evidence="3" id="KW-1185">Reference proteome</keyword>